<organism evidence="3 4">
    <name type="scientific">Dyadobacter jiangsuensis</name>
    <dbReference type="NCBI Taxonomy" id="1591085"/>
    <lineage>
        <taxon>Bacteria</taxon>
        <taxon>Pseudomonadati</taxon>
        <taxon>Bacteroidota</taxon>
        <taxon>Cytophagia</taxon>
        <taxon>Cytophagales</taxon>
        <taxon>Spirosomataceae</taxon>
        <taxon>Dyadobacter</taxon>
    </lineage>
</organism>
<dbReference type="RefSeq" id="WP_229210865.1">
    <property type="nucleotide sequence ID" value="NZ_PYAS01000003.1"/>
</dbReference>
<dbReference type="SUPFAM" id="SSF101874">
    <property type="entry name" value="YceI-like"/>
    <property type="match status" value="1"/>
</dbReference>
<reference evidence="3 4" key="1">
    <citation type="submission" date="2018-03" db="EMBL/GenBank/DDBJ databases">
        <title>Genomic Encyclopedia of Archaeal and Bacterial Type Strains, Phase II (KMG-II): from individual species to whole genera.</title>
        <authorList>
            <person name="Goeker M."/>
        </authorList>
    </citation>
    <scope>NUCLEOTIDE SEQUENCE [LARGE SCALE GENOMIC DNA]</scope>
    <source>
        <strain evidence="3 4">DSM 29057</strain>
    </source>
</reference>
<comment type="caution">
    <text evidence="3">The sequence shown here is derived from an EMBL/GenBank/DDBJ whole genome shotgun (WGS) entry which is preliminary data.</text>
</comment>
<keyword evidence="4" id="KW-1185">Reference proteome</keyword>
<feature type="domain" description="Lipid/polyisoprenoid-binding YceI-like" evidence="2">
    <location>
        <begin position="58"/>
        <end position="178"/>
    </location>
</feature>
<dbReference type="InterPro" id="IPR036761">
    <property type="entry name" value="TTHA0802/YceI-like_sf"/>
</dbReference>
<evidence type="ECO:0000259" key="2">
    <source>
        <dbReference type="Pfam" id="PF04264"/>
    </source>
</evidence>
<keyword evidence="1" id="KW-0732">Signal</keyword>
<gene>
    <name evidence="3" type="ORF">CLV60_103315</name>
</gene>
<name>A0A2P8GBV1_9BACT</name>
<dbReference type="Proteomes" id="UP000241964">
    <property type="component" value="Unassembled WGS sequence"/>
</dbReference>
<dbReference type="Pfam" id="PF04264">
    <property type="entry name" value="YceI"/>
    <property type="match status" value="1"/>
</dbReference>
<feature type="chain" id="PRO_5015195985" evidence="1">
    <location>
        <begin position="25"/>
        <end position="187"/>
    </location>
</feature>
<feature type="signal peptide" evidence="1">
    <location>
        <begin position="1"/>
        <end position="24"/>
    </location>
</feature>
<evidence type="ECO:0000313" key="4">
    <source>
        <dbReference type="Proteomes" id="UP000241964"/>
    </source>
</evidence>
<sequence>MDTKLFRLAFLLMASQLLAICASAQIYMTKAGQTSFFSETPLENISAINQQVAVLLSSASGEIAVRMQHSAFSFPNKLMQEHYNENYMETGKYPVASFAGKFSEHIDYGKDGTYAVSAEGVLDIHGVKQKRVLKGQLQIDHGQCVLSCEFDVRLSDHNIQVPTLVLAKIAESISVKNKFVLTLKKNS</sequence>
<dbReference type="AlphaFoldDB" id="A0A2P8GBV1"/>
<protein>
    <submittedName>
        <fullName evidence="3">YceI-like domain-containing protein</fullName>
    </submittedName>
</protein>
<evidence type="ECO:0000256" key="1">
    <source>
        <dbReference type="SAM" id="SignalP"/>
    </source>
</evidence>
<evidence type="ECO:0000313" key="3">
    <source>
        <dbReference type="EMBL" id="PSL31449.1"/>
    </source>
</evidence>
<dbReference type="EMBL" id="PYAS01000003">
    <property type="protein sequence ID" value="PSL31449.1"/>
    <property type="molecule type" value="Genomic_DNA"/>
</dbReference>
<dbReference type="InterPro" id="IPR007372">
    <property type="entry name" value="Lipid/polyisoprenoid-bd_YceI"/>
</dbReference>
<dbReference type="Gene3D" id="2.40.128.110">
    <property type="entry name" value="Lipid/polyisoprenoid-binding, YceI-like"/>
    <property type="match status" value="1"/>
</dbReference>
<accession>A0A2P8GBV1</accession>
<proteinExistence type="predicted"/>